<dbReference type="SUPFAM" id="SSF53335">
    <property type="entry name" value="S-adenosyl-L-methionine-dependent methyltransferases"/>
    <property type="match status" value="1"/>
</dbReference>
<gene>
    <name evidence="1" type="ORF">CUN48_06460</name>
</gene>
<proteinExistence type="predicted"/>
<evidence type="ECO:0000313" key="2">
    <source>
        <dbReference type="Proteomes" id="UP000230790"/>
    </source>
</evidence>
<dbReference type="AlphaFoldDB" id="A0A2M8QDJ7"/>
<evidence type="ECO:0000313" key="1">
    <source>
        <dbReference type="EMBL" id="PJF47877.1"/>
    </source>
</evidence>
<dbReference type="Gene3D" id="3.40.50.150">
    <property type="entry name" value="Vaccinia Virus protein VP39"/>
    <property type="match status" value="1"/>
</dbReference>
<reference evidence="1 2" key="1">
    <citation type="submission" date="2017-11" db="EMBL/GenBank/DDBJ databases">
        <title>Evolution of Phototrophy in the Chloroflexi Phylum Driven by Horizontal Gene Transfer.</title>
        <authorList>
            <person name="Ward L.M."/>
            <person name="Hemp J."/>
            <person name="Shih P.M."/>
            <person name="Mcglynn S.E."/>
            <person name="Fischer W."/>
        </authorList>
    </citation>
    <scope>NUCLEOTIDE SEQUENCE [LARGE SCALE GENOMIC DNA]</scope>
    <source>
        <strain evidence="1">JP3_7</strain>
    </source>
</reference>
<dbReference type="Proteomes" id="UP000230790">
    <property type="component" value="Unassembled WGS sequence"/>
</dbReference>
<dbReference type="CDD" id="cd02440">
    <property type="entry name" value="AdoMet_MTases"/>
    <property type="match status" value="1"/>
</dbReference>
<organism evidence="1 2">
    <name type="scientific">Candidatus Thermofonsia Clade 3 bacterium</name>
    <dbReference type="NCBI Taxonomy" id="2364212"/>
    <lineage>
        <taxon>Bacteria</taxon>
        <taxon>Bacillati</taxon>
        <taxon>Chloroflexota</taxon>
        <taxon>Candidatus Thermofontia</taxon>
        <taxon>Candidatus Thermofonsia Clade 3</taxon>
    </lineage>
</organism>
<name>A0A2M8QDJ7_9CHLR</name>
<protein>
    <submittedName>
        <fullName evidence="1">Spermine synthase</fullName>
    </submittedName>
</protein>
<accession>A0A2M8QDJ7</accession>
<dbReference type="InterPro" id="IPR029063">
    <property type="entry name" value="SAM-dependent_MTases_sf"/>
</dbReference>
<dbReference type="EMBL" id="PGTN01000032">
    <property type="protein sequence ID" value="PJF47877.1"/>
    <property type="molecule type" value="Genomic_DNA"/>
</dbReference>
<sequence length="281" mass="30917">MAFSPIVLSHYQAKPLLDARRAGQATARTSLDLNRSRCDVALDADGITLPDGRRIAWRIIEKVAASENGCYRIGEDAEKLQTYSEATGRAYSLYPTLLAPTLLVSGLPMHRIKGTDPYHDTLAKIKAATPRGRVLDTCTGLGYTAIEAAKAADEVITIELDPAAQEIARLNPWSQALFDNPKITRIIGDCADEVQRLDDAYFAHIIHDPPTFALAGDLYSADFYAELYRVLRPSGRLFHYIGDLNSASGSQVARGVVERLKRAGFRRVIRRPEAFGVVAYP</sequence>
<dbReference type="Pfam" id="PF03602">
    <property type="entry name" value="Cons_hypoth95"/>
    <property type="match status" value="1"/>
</dbReference>
<comment type="caution">
    <text evidence="1">The sequence shown here is derived from an EMBL/GenBank/DDBJ whole genome shotgun (WGS) entry which is preliminary data.</text>
</comment>